<gene>
    <name evidence="20" type="primary">FRO7_0</name>
    <name evidence="20" type="ORF">CK203_023904</name>
</gene>
<reference evidence="20 21" key="1">
    <citation type="journal article" date="2018" name="PLoS Genet.">
        <title>Population sequencing reveals clonal diversity and ancestral inbreeding in the grapevine cultivar Chardonnay.</title>
        <authorList>
            <person name="Roach M.J."/>
            <person name="Johnson D.L."/>
            <person name="Bohlmann J."/>
            <person name="van Vuuren H.J."/>
            <person name="Jones S.J."/>
            <person name="Pretorius I.S."/>
            <person name="Schmidt S.A."/>
            <person name="Borneman A.R."/>
        </authorList>
    </citation>
    <scope>NUCLEOTIDE SEQUENCE [LARGE SCALE GENOMIC DNA]</scope>
    <source>
        <strain evidence="21">cv. Chardonnay</strain>
        <tissue evidence="20">Leaf</tissue>
    </source>
</reference>
<evidence type="ECO:0000256" key="12">
    <source>
        <dbReference type="ARBA" id="ARBA00023004"/>
    </source>
</evidence>
<evidence type="ECO:0000256" key="10">
    <source>
        <dbReference type="ARBA" id="ARBA00022989"/>
    </source>
</evidence>
<dbReference type="FunFam" id="3.40.50.80:FF:000036">
    <property type="entry name" value="Ferric reduction oxidase 6"/>
    <property type="match status" value="1"/>
</dbReference>
<keyword evidence="7 18" id="KW-0812">Transmembrane</keyword>
<dbReference type="InterPro" id="IPR017927">
    <property type="entry name" value="FAD-bd_FR_type"/>
</dbReference>
<evidence type="ECO:0000256" key="18">
    <source>
        <dbReference type="SAM" id="Phobius"/>
    </source>
</evidence>
<feature type="transmembrane region" description="Helical" evidence="18">
    <location>
        <begin position="181"/>
        <end position="206"/>
    </location>
</feature>
<dbReference type="Pfam" id="PF01794">
    <property type="entry name" value="Ferric_reduct"/>
    <property type="match status" value="1"/>
</dbReference>
<sequence>MDAPTQPLLSPAYVKKTPIFFSSTKWVLKIVMWVIFIFWATLIFLFPAEPVNELFEKWLQLSSGTVFGITGSIFLVFSGPILIIAFLAIVYLVISDSGEEELQEKRTSNCPRFRLWTFPVLVDGPFGVVSAAEFIGILLFVVFIIWAVCSYTLKNFSLLAEFQLPSKLECYLMLELSGLRFGLIGLFCLAFLFLPIARGSVLLRLVDIPFEHATKYHVWLGHLTMFLFTLHGLFYVIAWAMDGRLLQEILEWKEIGVANLAGVISLIAGLLIMAAGGIFLFMLDRFLRFCQSRRTVDIISATYLPCGTLELVLSKPGNLRYNALSFIFLQVKELSWLQWHPFSVSSSPLDGKYHLSILIKVLGEWTEKLRGNISNFCKEEQELPFQPHSKITASVEGPYGHESPYHLMYENLVLVAGGIGISPFLAILSDILHSAREDKTCLPRNILIIWAIKKSNELSLLSTVDMESICPSFSDKVNIEIQIYVTRESEPPLEEGKINKTVNSSVFPVLSGHGLSVLVGAVVGFWHLWERRISESEEFEDNQMKIGMVQHINGSMEDKESSQESLAGTSTIQYGCRPDFKEIFGSISERWGHVDVGVIVCGPPTLQASVAKECRSQNIRRRCHDPIFHFNSHSFDL</sequence>
<evidence type="ECO:0000256" key="16">
    <source>
        <dbReference type="ARBA" id="ARBA00050970"/>
    </source>
</evidence>
<evidence type="ECO:0000256" key="4">
    <source>
        <dbReference type="ARBA" id="ARBA00022448"/>
    </source>
</evidence>
<evidence type="ECO:0000256" key="2">
    <source>
        <dbReference type="ARBA" id="ARBA00004141"/>
    </source>
</evidence>
<dbReference type="InterPro" id="IPR039261">
    <property type="entry name" value="FNR_nucleotide-bd"/>
</dbReference>
<dbReference type="InterPro" id="IPR050369">
    <property type="entry name" value="RBOH/FRE"/>
</dbReference>
<evidence type="ECO:0000256" key="5">
    <source>
        <dbReference type="ARBA" id="ARBA00022617"/>
    </source>
</evidence>
<keyword evidence="13" id="KW-0520">NAD</keyword>
<feature type="domain" description="FAD-binding FR-type" evidence="19">
    <location>
        <begin position="291"/>
        <end position="405"/>
    </location>
</feature>
<dbReference type="PROSITE" id="PS51384">
    <property type="entry name" value="FAD_FR"/>
    <property type="match status" value="1"/>
</dbReference>
<feature type="transmembrane region" description="Helical" evidence="18">
    <location>
        <begin position="260"/>
        <end position="283"/>
    </location>
</feature>
<evidence type="ECO:0000313" key="21">
    <source>
        <dbReference type="Proteomes" id="UP000288805"/>
    </source>
</evidence>
<keyword evidence="8" id="KW-0479">Metal-binding</keyword>
<dbReference type="Pfam" id="PF08030">
    <property type="entry name" value="NAD_binding_6"/>
    <property type="match status" value="1"/>
</dbReference>
<dbReference type="Proteomes" id="UP000288805">
    <property type="component" value="Unassembled WGS sequence"/>
</dbReference>
<evidence type="ECO:0000256" key="3">
    <source>
        <dbReference type="ARBA" id="ARBA00006278"/>
    </source>
</evidence>
<evidence type="ECO:0000313" key="20">
    <source>
        <dbReference type="EMBL" id="RVX05916.1"/>
    </source>
</evidence>
<comment type="similarity">
    <text evidence="3">Belongs to the ferric reductase (FRE) family.</text>
</comment>
<keyword evidence="14" id="KW-0406">Ion transport</keyword>
<keyword evidence="6" id="KW-0285">Flavoprotein</keyword>
<evidence type="ECO:0000256" key="11">
    <source>
        <dbReference type="ARBA" id="ARBA00023002"/>
    </source>
</evidence>
<dbReference type="Gene3D" id="3.40.50.80">
    <property type="entry name" value="Nucleotide-binding domain of ferredoxin-NADP reductase (FNR) module"/>
    <property type="match status" value="1"/>
</dbReference>
<dbReference type="SFLD" id="SFLDS00052">
    <property type="entry name" value="Ferric_Reductase_Domain"/>
    <property type="match status" value="2"/>
</dbReference>
<dbReference type="EMBL" id="QGNW01000054">
    <property type="protein sequence ID" value="RVX05916.1"/>
    <property type="molecule type" value="Genomic_DNA"/>
</dbReference>
<dbReference type="EC" id="1.16.1.7" evidence="17"/>
<dbReference type="GO" id="GO:0140618">
    <property type="term" value="F:ferric-chelate reductase (NADH) activity"/>
    <property type="evidence" value="ECO:0007669"/>
    <property type="project" value="UniProtKB-EC"/>
</dbReference>
<evidence type="ECO:0000259" key="19">
    <source>
        <dbReference type="PROSITE" id="PS51384"/>
    </source>
</evidence>
<dbReference type="GO" id="GO:0016020">
    <property type="term" value="C:membrane"/>
    <property type="evidence" value="ECO:0007669"/>
    <property type="project" value="UniProtKB-SubCell"/>
</dbReference>
<keyword evidence="5" id="KW-0349">Heme</keyword>
<proteinExistence type="inferred from homology"/>
<comment type="catalytic activity">
    <reaction evidence="16">
        <text>2 a Fe(II)-siderophore + NAD(+) + H(+) = 2 a Fe(III)-siderophore + NADH</text>
        <dbReference type="Rhea" id="RHEA:15061"/>
        <dbReference type="Rhea" id="RHEA-COMP:11342"/>
        <dbReference type="Rhea" id="RHEA-COMP:11344"/>
        <dbReference type="ChEBI" id="CHEBI:15378"/>
        <dbReference type="ChEBI" id="CHEBI:29033"/>
        <dbReference type="ChEBI" id="CHEBI:29034"/>
        <dbReference type="ChEBI" id="CHEBI:57540"/>
        <dbReference type="ChEBI" id="CHEBI:57945"/>
        <dbReference type="EC" id="1.16.1.7"/>
    </reaction>
</comment>
<feature type="transmembrane region" description="Helical" evidence="18">
    <location>
        <begin position="115"/>
        <end position="148"/>
    </location>
</feature>
<evidence type="ECO:0000256" key="1">
    <source>
        <dbReference type="ARBA" id="ARBA00001974"/>
    </source>
</evidence>
<evidence type="ECO:0000256" key="9">
    <source>
        <dbReference type="ARBA" id="ARBA00022827"/>
    </source>
</evidence>
<feature type="transmembrane region" description="Helical" evidence="18">
    <location>
        <begin position="26"/>
        <end position="46"/>
    </location>
</feature>
<keyword evidence="12" id="KW-0408">Iron</keyword>
<dbReference type="CDD" id="cd06186">
    <property type="entry name" value="NOX_Duox_like_FAD_NADP"/>
    <property type="match status" value="1"/>
</dbReference>
<organism evidence="20 21">
    <name type="scientific">Vitis vinifera</name>
    <name type="common">Grape</name>
    <dbReference type="NCBI Taxonomy" id="29760"/>
    <lineage>
        <taxon>Eukaryota</taxon>
        <taxon>Viridiplantae</taxon>
        <taxon>Streptophyta</taxon>
        <taxon>Embryophyta</taxon>
        <taxon>Tracheophyta</taxon>
        <taxon>Spermatophyta</taxon>
        <taxon>Magnoliopsida</taxon>
        <taxon>eudicotyledons</taxon>
        <taxon>Gunneridae</taxon>
        <taxon>Pentapetalae</taxon>
        <taxon>rosids</taxon>
        <taxon>Vitales</taxon>
        <taxon>Vitaceae</taxon>
        <taxon>Viteae</taxon>
        <taxon>Vitis</taxon>
    </lineage>
</organism>
<dbReference type="AlphaFoldDB" id="A0A438JAK5"/>
<evidence type="ECO:0000256" key="7">
    <source>
        <dbReference type="ARBA" id="ARBA00022692"/>
    </source>
</evidence>
<dbReference type="GO" id="GO:0006811">
    <property type="term" value="P:monoatomic ion transport"/>
    <property type="evidence" value="ECO:0007669"/>
    <property type="project" value="UniProtKB-KW"/>
</dbReference>
<dbReference type="FunFam" id="3.40.50.80:FF:000050">
    <property type="entry name" value="Ferric reduction oxidase 6"/>
    <property type="match status" value="1"/>
</dbReference>
<keyword evidence="4" id="KW-0813">Transport</keyword>
<evidence type="ECO:0000256" key="6">
    <source>
        <dbReference type="ARBA" id="ARBA00022630"/>
    </source>
</evidence>
<evidence type="ECO:0000256" key="14">
    <source>
        <dbReference type="ARBA" id="ARBA00023065"/>
    </source>
</evidence>
<dbReference type="InterPro" id="IPR013130">
    <property type="entry name" value="Fe3_Rdtase_TM_dom"/>
</dbReference>
<comment type="subcellular location">
    <subcellularLocation>
        <location evidence="2">Membrane</location>
        <topology evidence="2">Multi-pass membrane protein</topology>
    </subcellularLocation>
</comment>
<dbReference type="InterPro" id="IPR013121">
    <property type="entry name" value="Fe_red_NAD-bd_6"/>
</dbReference>
<evidence type="ECO:0000256" key="13">
    <source>
        <dbReference type="ARBA" id="ARBA00023027"/>
    </source>
</evidence>
<keyword evidence="10 18" id="KW-1133">Transmembrane helix</keyword>
<feature type="transmembrane region" description="Helical" evidence="18">
    <location>
        <begin position="218"/>
        <end position="240"/>
    </location>
</feature>
<keyword evidence="11" id="KW-0560">Oxidoreductase</keyword>
<keyword evidence="15 18" id="KW-0472">Membrane</keyword>
<dbReference type="InterPro" id="IPR017938">
    <property type="entry name" value="Riboflavin_synthase-like_b-brl"/>
</dbReference>
<keyword evidence="9" id="KW-0274">FAD</keyword>
<dbReference type="SUPFAM" id="SSF52343">
    <property type="entry name" value="Ferredoxin reductase-like, C-terminal NADP-linked domain"/>
    <property type="match status" value="1"/>
</dbReference>
<dbReference type="PANTHER" id="PTHR11972:SF69">
    <property type="entry name" value="FERRIC REDUCTION OXIDASE 6-RELATED"/>
    <property type="match status" value="1"/>
</dbReference>
<dbReference type="SUPFAM" id="SSF63380">
    <property type="entry name" value="Riboflavin synthase domain-like"/>
    <property type="match status" value="1"/>
</dbReference>
<dbReference type="SFLD" id="SFLDG01168">
    <property type="entry name" value="Ferric_reductase_subgroup_(FRE"/>
    <property type="match status" value="1"/>
</dbReference>
<comment type="caution">
    <text evidence="20">The sequence shown here is derived from an EMBL/GenBank/DDBJ whole genome shotgun (WGS) entry which is preliminary data.</text>
</comment>
<evidence type="ECO:0000256" key="17">
    <source>
        <dbReference type="ARBA" id="ARBA00066905"/>
    </source>
</evidence>
<comment type="cofactor">
    <cofactor evidence="1">
        <name>FAD</name>
        <dbReference type="ChEBI" id="CHEBI:57692"/>
    </cofactor>
</comment>
<name>A0A438JAK5_VITVI</name>
<dbReference type="InterPro" id="IPR013112">
    <property type="entry name" value="FAD-bd_8"/>
</dbReference>
<dbReference type="PANTHER" id="PTHR11972">
    <property type="entry name" value="NADPH OXIDASE"/>
    <property type="match status" value="1"/>
</dbReference>
<dbReference type="GO" id="GO:0046872">
    <property type="term" value="F:metal ion binding"/>
    <property type="evidence" value="ECO:0007669"/>
    <property type="project" value="UniProtKB-KW"/>
</dbReference>
<evidence type="ECO:0000256" key="15">
    <source>
        <dbReference type="ARBA" id="ARBA00023136"/>
    </source>
</evidence>
<accession>A0A438JAK5</accession>
<feature type="transmembrane region" description="Helical" evidence="18">
    <location>
        <begin position="66"/>
        <end position="94"/>
    </location>
</feature>
<evidence type="ECO:0000256" key="8">
    <source>
        <dbReference type="ARBA" id="ARBA00022723"/>
    </source>
</evidence>
<dbReference type="Pfam" id="PF08022">
    <property type="entry name" value="FAD_binding_8"/>
    <property type="match status" value="1"/>
</dbReference>
<protein>
    <recommendedName>
        <fullName evidence="17">ferric-chelate reductase (NADH)</fullName>
        <ecNumber evidence="17">1.16.1.7</ecNumber>
    </recommendedName>
</protein>